<accession>A0ABW7AYS5</accession>
<dbReference type="RefSeq" id="WP_392816007.1">
    <property type="nucleotide sequence ID" value="NZ_JBICYV010000002.1"/>
</dbReference>
<reference evidence="2 3" key="1">
    <citation type="submission" date="2024-10" db="EMBL/GenBank/DDBJ databases">
        <title>The Natural Products Discovery Center: Release of the First 8490 Sequenced Strains for Exploring Actinobacteria Biosynthetic Diversity.</title>
        <authorList>
            <person name="Kalkreuter E."/>
            <person name="Kautsar S.A."/>
            <person name="Yang D."/>
            <person name="Bader C.D."/>
            <person name="Teijaro C.N."/>
            <person name="Fluegel L."/>
            <person name="Davis C.M."/>
            <person name="Simpson J.R."/>
            <person name="Lauterbach L."/>
            <person name="Steele A.D."/>
            <person name="Gui C."/>
            <person name="Meng S."/>
            <person name="Li G."/>
            <person name="Viehrig K."/>
            <person name="Ye F."/>
            <person name="Su P."/>
            <person name="Kiefer A.F."/>
            <person name="Nichols A."/>
            <person name="Cepeda A.J."/>
            <person name="Yan W."/>
            <person name="Fan B."/>
            <person name="Jiang Y."/>
            <person name="Adhikari A."/>
            <person name="Zheng C.-J."/>
            <person name="Schuster L."/>
            <person name="Cowan T.M."/>
            <person name="Smanski M.J."/>
            <person name="Chevrette M.G."/>
            <person name="De Carvalho L.P.S."/>
            <person name="Shen B."/>
        </authorList>
    </citation>
    <scope>NUCLEOTIDE SEQUENCE [LARGE SCALE GENOMIC DNA]</scope>
    <source>
        <strain evidence="2 3">NPDC048320</strain>
    </source>
</reference>
<evidence type="ECO:0000313" key="3">
    <source>
        <dbReference type="Proteomes" id="UP001604267"/>
    </source>
</evidence>
<organism evidence="2 3">
    <name type="scientific">Streptomyces cinerochromogenes</name>
    <dbReference type="NCBI Taxonomy" id="66422"/>
    <lineage>
        <taxon>Bacteria</taxon>
        <taxon>Bacillati</taxon>
        <taxon>Actinomycetota</taxon>
        <taxon>Actinomycetes</taxon>
        <taxon>Kitasatosporales</taxon>
        <taxon>Streptomycetaceae</taxon>
        <taxon>Streptomyces</taxon>
    </lineage>
</organism>
<evidence type="ECO:0000313" key="2">
    <source>
        <dbReference type="EMBL" id="MFG3010020.1"/>
    </source>
</evidence>
<evidence type="ECO:0000259" key="1">
    <source>
        <dbReference type="Pfam" id="PF20028"/>
    </source>
</evidence>
<protein>
    <recommendedName>
        <fullName evidence="1">vWA-MoxR associated protein C-terminal domain-containing protein</fullName>
    </recommendedName>
</protein>
<feature type="domain" description="vWA-MoxR associated protein C-terminal" evidence="1">
    <location>
        <begin position="272"/>
        <end position="502"/>
    </location>
</feature>
<comment type="caution">
    <text evidence="2">The sequence shown here is derived from an EMBL/GenBank/DDBJ whole genome shotgun (WGS) entry which is preliminary data.</text>
</comment>
<proteinExistence type="predicted"/>
<keyword evidence="3" id="KW-1185">Reference proteome</keyword>
<gene>
    <name evidence="2" type="ORF">ACGFZB_06090</name>
</gene>
<dbReference type="Pfam" id="PF20028">
    <property type="entry name" value="VMAP-C"/>
    <property type="match status" value="1"/>
</dbReference>
<dbReference type="Proteomes" id="UP001604267">
    <property type="component" value="Unassembled WGS sequence"/>
</dbReference>
<dbReference type="InterPro" id="IPR045450">
    <property type="entry name" value="VMAP_C"/>
</dbReference>
<dbReference type="EMBL" id="JBICYV010000002">
    <property type="protein sequence ID" value="MFG3010020.1"/>
    <property type="molecule type" value="Genomic_DNA"/>
</dbReference>
<sequence>MEQCAPVGDGGRTCQAGAWDDAVSRVLRTALTDVDDMRGNADFRRELLASLHHRADLPDWKSPANGPRGEDDIAELVHACRTYREPRTALAAVDAFLQDRRGNERTVAWFGLCVQAVVSPGILGTQRMHRIFTALRRIERLPESLEVARYADACRAARLNVPLAGPTDLFRALERLNDAQRGPGTRPAIHRFLQLLAQDVPEPAASALLEVAGGPLPAAVPRLRPAEIIVQLRLEEVEAAPSETPRYQVHGAFYSHEEGSLRELDSWIDPRKVTEEELLRHGSSLLTGWGDLAYEIRDYRTRVRFEFLLPWSLLDHAVDLWTVTPYVLGHQYPVVVRSLDRHKNFWMHAMWRRRWDELAAQGCPPPPASATDHIAWMTHLKDRSVPAGGARRFPSLRFSSVGEVTQWLKAHSSLACIGVGFAYGHPDALAQQAIEEAVAKGIPVLVWRRDDGDPCELDTALRGRALSRLDELPLGTQSLREAAETRPANDLGRHITLLWDDPNCVAQLQHGMYQGVG</sequence>
<name>A0ABW7AYS5_9ACTN</name>